<dbReference type="PANTHER" id="PTHR43677:SF4">
    <property type="entry name" value="QUINONE OXIDOREDUCTASE-LIKE PROTEIN 2"/>
    <property type="match status" value="1"/>
</dbReference>
<dbReference type="InterPro" id="IPR013154">
    <property type="entry name" value="ADH-like_N"/>
</dbReference>
<dbReference type="SUPFAM" id="SSF51735">
    <property type="entry name" value="NAD(P)-binding Rossmann-fold domains"/>
    <property type="match status" value="1"/>
</dbReference>
<evidence type="ECO:0000313" key="4">
    <source>
        <dbReference type="Proteomes" id="UP000016569"/>
    </source>
</evidence>
<protein>
    <submittedName>
        <fullName evidence="3">Quinone oxidoreductase</fullName>
    </submittedName>
</protein>
<dbReference type="AlphaFoldDB" id="A0A8E0TRC9"/>
<dbReference type="InterPro" id="IPR011032">
    <property type="entry name" value="GroES-like_sf"/>
</dbReference>
<dbReference type="InterPro" id="IPR051397">
    <property type="entry name" value="Zn-ADH-like_protein"/>
</dbReference>
<dbReference type="PANTHER" id="PTHR43677">
    <property type="entry name" value="SHORT-CHAIN DEHYDROGENASE/REDUCTASE"/>
    <property type="match status" value="1"/>
</dbReference>
<dbReference type="SUPFAM" id="SSF50129">
    <property type="entry name" value="GroES-like"/>
    <property type="match status" value="1"/>
</dbReference>
<dbReference type="Gene3D" id="3.90.180.10">
    <property type="entry name" value="Medium-chain alcohol dehydrogenases, catalytic domain"/>
    <property type="match status" value="1"/>
</dbReference>
<gene>
    <name evidence="3" type="ORF">MBEBAB_1808</name>
</gene>
<proteinExistence type="predicted"/>
<dbReference type="Pfam" id="PF00107">
    <property type="entry name" value="ADH_zinc_N"/>
    <property type="match status" value="1"/>
</dbReference>
<organism evidence="3 4">
    <name type="scientific">Brevundimonas abyssalis TAR-001</name>
    <dbReference type="NCBI Taxonomy" id="1391729"/>
    <lineage>
        <taxon>Bacteria</taxon>
        <taxon>Pseudomonadati</taxon>
        <taxon>Pseudomonadota</taxon>
        <taxon>Alphaproteobacteria</taxon>
        <taxon>Caulobacterales</taxon>
        <taxon>Caulobacteraceae</taxon>
        <taxon>Brevundimonas</taxon>
    </lineage>
</organism>
<keyword evidence="4" id="KW-1185">Reference proteome</keyword>
<evidence type="ECO:0000256" key="1">
    <source>
        <dbReference type="SAM" id="MobiDB-lite"/>
    </source>
</evidence>
<dbReference type="EMBL" id="BATC01000031">
    <property type="protein sequence ID" value="GAD59558.1"/>
    <property type="molecule type" value="Genomic_DNA"/>
</dbReference>
<feature type="domain" description="Enoyl reductase (ER)" evidence="2">
    <location>
        <begin position="10"/>
        <end position="329"/>
    </location>
</feature>
<dbReference type="InterPro" id="IPR036291">
    <property type="entry name" value="NAD(P)-bd_dom_sf"/>
</dbReference>
<accession>A0A8E0TRC9</accession>
<comment type="caution">
    <text evidence="3">The sequence shown here is derived from an EMBL/GenBank/DDBJ whole genome shotgun (WGS) entry which is preliminary data.</text>
</comment>
<dbReference type="GO" id="GO:0016491">
    <property type="term" value="F:oxidoreductase activity"/>
    <property type="evidence" value="ECO:0007669"/>
    <property type="project" value="InterPro"/>
</dbReference>
<evidence type="ECO:0000313" key="3">
    <source>
        <dbReference type="EMBL" id="GAD59558.1"/>
    </source>
</evidence>
<dbReference type="InterPro" id="IPR020843">
    <property type="entry name" value="ER"/>
</dbReference>
<dbReference type="CDD" id="cd08241">
    <property type="entry name" value="QOR1"/>
    <property type="match status" value="1"/>
</dbReference>
<dbReference type="InterPro" id="IPR013149">
    <property type="entry name" value="ADH-like_C"/>
</dbReference>
<evidence type="ECO:0000259" key="2">
    <source>
        <dbReference type="SMART" id="SM00829"/>
    </source>
</evidence>
<dbReference type="OrthoDB" id="4190732at2"/>
<name>A0A8E0TRC9_9CAUL</name>
<dbReference type="Proteomes" id="UP000016569">
    <property type="component" value="Unassembled WGS sequence"/>
</dbReference>
<feature type="region of interest" description="Disordered" evidence="1">
    <location>
        <begin position="1"/>
        <end position="22"/>
    </location>
</feature>
<reference evidence="4" key="1">
    <citation type="journal article" date="2013" name="Genome Announc.">
        <title>Draft Genome Sequence of the Dimorphic Prosthecate Bacterium Brevundimonas abyssalis TAR-001T.</title>
        <authorList>
            <person name="Tsubouchi T."/>
            <person name="Nishi S."/>
            <person name="Usui K."/>
            <person name="Shimane Y."/>
            <person name="Takaki Y."/>
            <person name="Maruyama T."/>
            <person name="Hatada Y."/>
        </authorList>
    </citation>
    <scope>NUCLEOTIDE SEQUENCE [LARGE SCALE GENOMIC DNA]</scope>
    <source>
        <strain evidence="4">TAR-001</strain>
    </source>
</reference>
<dbReference type="Pfam" id="PF08240">
    <property type="entry name" value="ADH_N"/>
    <property type="match status" value="1"/>
</dbReference>
<dbReference type="RefSeq" id="WP_021697653.1">
    <property type="nucleotide sequence ID" value="NZ_BATC01000031.1"/>
</dbReference>
<dbReference type="SMART" id="SM00829">
    <property type="entry name" value="PKS_ER"/>
    <property type="match status" value="1"/>
</dbReference>
<dbReference type="Gene3D" id="3.40.50.720">
    <property type="entry name" value="NAD(P)-binding Rossmann-like Domain"/>
    <property type="match status" value="1"/>
</dbReference>
<sequence>MRAVLSHAPGGPETLTVEEVNDPTPGKGQVVIEVKAVGINFPDTLIIEDKYQFRPERPFSPGAEVAGVVEAVGEGVKNVRKGDRVIAVPGWGGLVERIAVPATHVIPMPKEMSFEEGAALVMTYGTSYYALKDRARLKEGETLLVLGAAGGVGAAAVELGKAMGARVVAAASTGDKVEFALELGADNGLIYPTGPMDKAAQKELSGELKLATGRDGADVVFDGVGGDYAEPAVRAMDWDGRYLVVGFPAGIPSLPLNLTLLKSVSIVGVFWGAHVAREPEQHAANMADLMRLYAEGKIRPRVSRTFPLHKAGEAIQALGDRQALGKIVVTVEDR</sequence>